<dbReference type="GO" id="GO:0003676">
    <property type="term" value="F:nucleic acid binding"/>
    <property type="evidence" value="ECO:0007669"/>
    <property type="project" value="InterPro"/>
</dbReference>
<dbReference type="RefSeq" id="WP_081159541.1">
    <property type="nucleotide sequence ID" value="NZ_LWBP01000002.1"/>
</dbReference>
<dbReference type="InterPro" id="IPR036397">
    <property type="entry name" value="RNaseH_sf"/>
</dbReference>
<dbReference type="InterPro" id="IPR012337">
    <property type="entry name" value="RNaseH-like_sf"/>
</dbReference>
<evidence type="ECO:0008006" key="3">
    <source>
        <dbReference type="Google" id="ProtNLM"/>
    </source>
</evidence>
<reference evidence="2" key="1">
    <citation type="submission" date="2016-04" db="EMBL/GenBank/DDBJ databases">
        <authorList>
            <person name="Chen L."/>
            <person name="Zhuang W."/>
            <person name="Wang G."/>
        </authorList>
    </citation>
    <scope>NUCLEOTIDE SEQUENCE [LARGE SCALE GENOMIC DNA]</scope>
    <source>
        <strain evidence="2">208</strain>
    </source>
</reference>
<dbReference type="EMBL" id="LWBP01000002">
    <property type="protein sequence ID" value="OQP67868.1"/>
    <property type="molecule type" value="Genomic_DNA"/>
</dbReference>
<sequence>MESKRVLGISLGTRKLGIAVVQGDRVPYFASKAFLEAWSEKKPRRILSLIDRYVSKFQINWIAIKTPRVTVESPKLSALQATIKDWAKEKGIEIHTYTVAECKQALGLHKRANKEKCMRLLVEQFPPLQSKYEQEMKNKSAHYEKLFEAIAVARALYQRLRL</sequence>
<dbReference type="Proteomes" id="UP000192276">
    <property type="component" value="Unassembled WGS sequence"/>
</dbReference>
<comment type="caution">
    <text evidence="1">The sequence shown here is derived from an EMBL/GenBank/DDBJ whole genome shotgun (WGS) entry which is preliminary data.</text>
</comment>
<protein>
    <recommendedName>
        <fullName evidence="3">Holliday junction resolvase RuvC</fullName>
    </recommendedName>
</protein>
<organism evidence="1 2">
    <name type="scientific">Niastella populi</name>
    <dbReference type="NCBI Taxonomy" id="550983"/>
    <lineage>
        <taxon>Bacteria</taxon>
        <taxon>Pseudomonadati</taxon>
        <taxon>Bacteroidota</taxon>
        <taxon>Chitinophagia</taxon>
        <taxon>Chitinophagales</taxon>
        <taxon>Chitinophagaceae</taxon>
        <taxon>Niastella</taxon>
    </lineage>
</organism>
<dbReference type="SUPFAM" id="SSF53098">
    <property type="entry name" value="Ribonuclease H-like"/>
    <property type="match status" value="1"/>
</dbReference>
<gene>
    <name evidence="1" type="ORF">A4R26_10200</name>
</gene>
<keyword evidence="2" id="KW-1185">Reference proteome</keyword>
<dbReference type="AlphaFoldDB" id="A0A1V9GBM4"/>
<dbReference type="Gene3D" id="3.30.420.10">
    <property type="entry name" value="Ribonuclease H-like superfamily/Ribonuclease H"/>
    <property type="match status" value="1"/>
</dbReference>
<name>A0A1V9GBM4_9BACT</name>
<accession>A0A1V9GBM4</accession>
<proteinExistence type="predicted"/>
<dbReference type="STRING" id="550983.A4R26_10200"/>
<dbReference type="OrthoDB" id="798490at2"/>
<evidence type="ECO:0000313" key="1">
    <source>
        <dbReference type="EMBL" id="OQP67868.1"/>
    </source>
</evidence>
<evidence type="ECO:0000313" key="2">
    <source>
        <dbReference type="Proteomes" id="UP000192276"/>
    </source>
</evidence>